<dbReference type="Gene3D" id="1.10.10.60">
    <property type="entry name" value="Homeodomain-like"/>
    <property type="match status" value="1"/>
</dbReference>
<dbReference type="RefSeq" id="WP_209593279.1">
    <property type="nucleotide sequence ID" value="NZ_JAGJCF010000002.1"/>
</dbReference>
<feature type="domain" description="PAS" evidence="2">
    <location>
        <begin position="159"/>
        <end position="226"/>
    </location>
</feature>
<dbReference type="Pfam" id="PF13426">
    <property type="entry name" value="PAS_9"/>
    <property type="match status" value="1"/>
</dbReference>
<dbReference type="SUPFAM" id="SSF46689">
    <property type="entry name" value="Homeodomain-like"/>
    <property type="match status" value="1"/>
</dbReference>
<feature type="region of interest" description="Disordered" evidence="1">
    <location>
        <begin position="83"/>
        <end position="105"/>
    </location>
</feature>
<gene>
    <name evidence="3" type="primary">ppsR</name>
    <name evidence="3" type="ORF">J6595_04725</name>
</gene>
<keyword evidence="4" id="KW-1185">Reference proteome</keyword>
<dbReference type="Gene3D" id="1.20.5.430">
    <property type="match status" value="1"/>
</dbReference>
<name>A0ABS4BDT7_9HYPH</name>
<dbReference type="Pfam" id="PF02954">
    <property type="entry name" value="HTH_8"/>
    <property type="match status" value="1"/>
</dbReference>
<dbReference type="EMBL" id="JAGJCF010000002">
    <property type="protein sequence ID" value="MBP0614881.1"/>
    <property type="molecule type" value="Genomic_DNA"/>
</dbReference>
<dbReference type="SUPFAM" id="SSF55785">
    <property type="entry name" value="PYP-like sensor domain (PAS domain)"/>
    <property type="match status" value="2"/>
</dbReference>
<dbReference type="PRINTS" id="PR01590">
    <property type="entry name" value="HTHFIS"/>
</dbReference>
<dbReference type="Pfam" id="PF13188">
    <property type="entry name" value="PAS_8"/>
    <property type="match status" value="1"/>
</dbReference>
<protein>
    <submittedName>
        <fullName evidence="3">Transcriptional regulator PpsR</fullName>
    </submittedName>
</protein>
<dbReference type="InterPro" id="IPR000014">
    <property type="entry name" value="PAS"/>
</dbReference>
<evidence type="ECO:0000313" key="3">
    <source>
        <dbReference type="EMBL" id="MBP0614881.1"/>
    </source>
</evidence>
<reference evidence="3 4" key="1">
    <citation type="submission" date="2021-04" db="EMBL/GenBank/DDBJ databases">
        <title>Whole genome sequence of Jiella sp. KSK16Y-1.</title>
        <authorList>
            <person name="Tuo L."/>
        </authorList>
    </citation>
    <scope>NUCLEOTIDE SEQUENCE [LARGE SCALE GENOMIC DNA]</scope>
    <source>
        <strain evidence="3 4">KSK16Y-1</strain>
    </source>
</reference>
<dbReference type="InterPro" id="IPR009057">
    <property type="entry name" value="Homeodomain-like_sf"/>
</dbReference>
<evidence type="ECO:0000256" key="1">
    <source>
        <dbReference type="SAM" id="MobiDB-lite"/>
    </source>
</evidence>
<accession>A0ABS4BDT7</accession>
<dbReference type="CDD" id="cd00130">
    <property type="entry name" value="PAS"/>
    <property type="match status" value="1"/>
</dbReference>
<dbReference type="InterPro" id="IPR011785">
    <property type="entry name" value="Tscrpt_reg_PpsR-CrtJ"/>
</dbReference>
<dbReference type="Gene3D" id="3.30.450.20">
    <property type="entry name" value="PAS domain"/>
    <property type="match status" value="2"/>
</dbReference>
<proteinExistence type="predicted"/>
<dbReference type="SMART" id="SM00091">
    <property type="entry name" value="PAS"/>
    <property type="match status" value="3"/>
</dbReference>
<comment type="caution">
    <text evidence="3">The sequence shown here is derived from an EMBL/GenBank/DDBJ whole genome shotgun (WGS) entry which is preliminary data.</text>
</comment>
<dbReference type="Proteomes" id="UP000678276">
    <property type="component" value="Unassembled WGS sequence"/>
</dbReference>
<sequence length="475" mass="52176">MEHPSTGRQFSDPSRSFANLEAALVATMVTAATDIALLLDGDGTIVDVAIREPFLFGEIEKTWIGRQFGDVVTVESKQKVQRMLSERPDQEAPARREINHPMPGGPDLPVGYSIMPLSQTGMRLALGRDLRTMASLQQDLVETQLALETDYARLRSTETQYRVLFDTALEPIVVLDAGTNRIIDANLAARQSFEKEGRRLSGAALATLFHSSSHAGIEALAQAARASGESETANLILVGGERKVPVAARFYRQHGSSRIILRFAIDEQAPSEPIEIDLVSRLGSTIPDGIAVIGPDRRIQDVNESFLDLTEIASRNQVVGHPLDEILGRRGVELAILMKAIDTDGFVRNFSTHLHSRYGGIVEVEVSGSAITKDDQRFYGFTVRQATRAQPRPAPSEPFRSANDMTGLVGRVPLREIIRETADIIEQLCIEAALDITRNNRASAAEMLGLSRQSLYSKLRRHGISGNYSDNDETH</sequence>
<feature type="domain" description="PAS" evidence="2">
    <location>
        <begin position="277"/>
        <end position="343"/>
    </location>
</feature>
<dbReference type="NCBIfam" id="TIGR02040">
    <property type="entry name" value="PpsR-CrtJ"/>
    <property type="match status" value="1"/>
</dbReference>
<evidence type="ECO:0000313" key="4">
    <source>
        <dbReference type="Proteomes" id="UP000678276"/>
    </source>
</evidence>
<organism evidence="3 4">
    <name type="scientific">Jiella mangrovi</name>
    <dbReference type="NCBI Taxonomy" id="2821407"/>
    <lineage>
        <taxon>Bacteria</taxon>
        <taxon>Pseudomonadati</taxon>
        <taxon>Pseudomonadota</taxon>
        <taxon>Alphaproteobacteria</taxon>
        <taxon>Hyphomicrobiales</taxon>
        <taxon>Aurantimonadaceae</taxon>
        <taxon>Jiella</taxon>
    </lineage>
</organism>
<feature type="domain" description="PAS" evidence="2">
    <location>
        <begin position="23"/>
        <end position="89"/>
    </location>
</feature>
<feature type="compositionally biased region" description="Basic and acidic residues" evidence="1">
    <location>
        <begin position="84"/>
        <end position="99"/>
    </location>
</feature>
<dbReference type="InterPro" id="IPR002197">
    <property type="entry name" value="HTH_Fis"/>
</dbReference>
<evidence type="ECO:0000259" key="2">
    <source>
        <dbReference type="SMART" id="SM00091"/>
    </source>
</evidence>
<dbReference type="InterPro" id="IPR035965">
    <property type="entry name" value="PAS-like_dom_sf"/>
</dbReference>